<name>A0A3A9JZC9_9BACI</name>
<dbReference type="Proteomes" id="UP000281498">
    <property type="component" value="Unassembled WGS sequence"/>
</dbReference>
<feature type="domain" description="Globin-sensor" evidence="1">
    <location>
        <begin position="32"/>
        <end position="148"/>
    </location>
</feature>
<accession>A0A3A9JZC9</accession>
<evidence type="ECO:0000259" key="1">
    <source>
        <dbReference type="Pfam" id="PF11563"/>
    </source>
</evidence>
<dbReference type="Gene3D" id="1.10.490.10">
    <property type="entry name" value="Globins"/>
    <property type="match status" value="1"/>
</dbReference>
<dbReference type="CDD" id="cd01068">
    <property type="entry name" value="globin_sensor"/>
    <property type="match status" value="1"/>
</dbReference>
<gene>
    <name evidence="2" type="ORF">CR203_18440</name>
</gene>
<dbReference type="EMBL" id="PDOE01000011">
    <property type="protein sequence ID" value="RKL65837.1"/>
    <property type="molecule type" value="Genomic_DNA"/>
</dbReference>
<dbReference type="GO" id="GO:0019825">
    <property type="term" value="F:oxygen binding"/>
    <property type="evidence" value="ECO:0007669"/>
    <property type="project" value="InterPro"/>
</dbReference>
<dbReference type="AlphaFoldDB" id="A0A3A9JZC9"/>
<dbReference type="GO" id="GO:0020037">
    <property type="term" value="F:heme binding"/>
    <property type="evidence" value="ECO:0007669"/>
    <property type="project" value="InterPro"/>
</dbReference>
<dbReference type="InterPro" id="IPR044398">
    <property type="entry name" value="Globin-sensor_dom"/>
</dbReference>
<dbReference type="InterPro" id="IPR012292">
    <property type="entry name" value="Globin/Proto"/>
</dbReference>
<dbReference type="Pfam" id="PF11563">
    <property type="entry name" value="Protoglobin"/>
    <property type="match status" value="1"/>
</dbReference>
<evidence type="ECO:0000313" key="2">
    <source>
        <dbReference type="EMBL" id="RKL65837.1"/>
    </source>
</evidence>
<dbReference type="RefSeq" id="WP_110937900.1">
    <property type="nucleotide sequence ID" value="NZ_KZ614147.1"/>
</dbReference>
<dbReference type="SUPFAM" id="SSF46458">
    <property type="entry name" value="Globin-like"/>
    <property type="match status" value="1"/>
</dbReference>
<reference evidence="2 3" key="1">
    <citation type="submission" date="2017-10" db="EMBL/GenBank/DDBJ databases">
        <title>Bacillus sp. nov., a halophilic bacterium isolated from a Keqin Lake.</title>
        <authorList>
            <person name="Wang H."/>
        </authorList>
    </citation>
    <scope>NUCLEOTIDE SEQUENCE [LARGE SCALE GENOMIC DNA]</scope>
    <source>
        <strain evidence="2 3">KCTC 13187</strain>
    </source>
</reference>
<organism evidence="2 3">
    <name type="scientific">Salipaludibacillus neizhouensis</name>
    <dbReference type="NCBI Taxonomy" id="885475"/>
    <lineage>
        <taxon>Bacteria</taxon>
        <taxon>Bacillati</taxon>
        <taxon>Bacillota</taxon>
        <taxon>Bacilli</taxon>
        <taxon>Bacillales</taxon>
        <taxon>Bacillaceae</taxon>
    </lineage>
</organism>
<comment type="caution">
    <text evidence="2">The sequence shown here is derived from an EMBL/GenBank/DDBJ whole genome shotgun (WGS) entry which is preliminary data.</text>
</comment>
<evidence type="ECO:0000313" key="3">
    <source>
        <dbReference type="Proteomes" id="UP000281498"/>
    </source>
</evidence>
<dbReference type="InterPro" id="IPR009050">
    <property type="entry name" value="Globin-like_sf"/>
</dbReference>
<keyword evidence="3" id="KW-1185">Reference proteome</keyword>
<protein>
    <recommendedName>
        <fullName evidence="1">Globin-sensor domain-containing protein</fullName>
    </recommendedName>
</protein>
<proteinExistence type="predicted"/>
<sequence length="159" mass="18515">MFGIERGARKTESVISKKLAEVNVLPIDVGDHSDLKKQILMNNIEDQDIKILKILKDELISPNIEFLVSTFYDNIAHSPILLEIINDHSSIERLKKTLIIHLVEMFNGVIDETFIAKRFTVAHTQVRIGLEQKWYMCAYQGLQLEIFKWFIITINMRKM</sequence>
<dbReference type="InterPro" id="IPR039379">
    <property type="entry name" value="Protoglobin_sensor_dom"/>
</dbReference>
<dbReference type="OrthoDB" id="266313at2"/>